<name>A0A8D4BQF0_PRIMW</name>
<gene>
    <name evidence="1" type="ORF">BMWSH_3547</name>
</gene>
<accession>A0A8D4BQF0</accession>
<protein>
    <submittedName>
        <fullName evidence="1">Uncharacterized protein</fullName>
    </submittedName>
</protein>
<dbReference type="EMBL" id="CP003017">
    <property type="protein sequence ID" value="AEN90429.1"/>
    <property type="molecule type" value="Genomic_DNA"/>
</dbReference>
<evidence type="ECO:0000313" key="1">
    <source>
        <dbReference type="EMBL" id="AEN90429.1"/>
    </source>
</evidence>
<dbReference type="Proteomes" id="UP000001283">
    <property type="component" value="Chromosome"/>
</dbReference>
<reference evidence="1 2" key="1">
    <citation type="journal article" date="2011" name="J. Bacteriol.">
        <title>Complete genome sequence of the industrial strain Bacillus megaterium WSH-002.</title>
        <authorList>
            <person name="Liu L."/>
            <person name="Li Y."/>
            <person name="Zhang J."/>
            <person name="Zou W."/>
            <person name="Zhou Z."/>
            <person name="Liu J."/>
            <person name="Li X."/>
            <person name="Wang L."/>
            <person name="Chen J."/>
        </authorList>
    </citation>
    <scope>NUCLEOTIDE SEQUENCE [LARGE SCALE GENOMIC DNA]</scope>
    <source>
        <strain evidence="1 2">WSH-002</strain>
    </source>
</reference>
<evidence type="ECO:0000313" key="2">
    <source>
        <dbReference type="Proteomes" id="UP000001283"/>
    </source>
</evidence>
<proteinExistence type="predicted"/>
<dbReference type="AlphaFoldDB" id="A0A8D4BQF0"/>
<organism evidence="1 2">
    <name type="scientific">Priestia megaterium (strain WSH-002)</name>
    <name type="common">Bacillus megaterium</name>
    <dbReference type="NCBI Taxonomy" id="1006007"/>
    <lineage>
        <taxon>Bacteria</taxon>
        <taxon>Bacillati</taxon>
        <taxon>Bacillota</taxon>
        <taxon>Bacilli</taxon>
        <taxon>Bacillales</taxon>
        <taxon>Bacillaceae</taxon>
        <taxon>Priestia</taxon>
    </lineage>
</organism>
<sequence length="51" mass="5746">MIVNVSNFVFFFVALVECQNKAEDSLEFLEEDQSGLASITLYPVTGQKILF</sequence>
<dbReference type="KEGG" id="bmh:BMWSH_3547"/>